<keyword evidence="1" id="KW-1133">Transmembrane helix</keyword>
<protein>
    <submittedName>
        <fullName evidence="2">Uncharacterized protein</fullName>
    </submittedName>
</protein>
<dbReference type="AlphaFoldDB" id="A0A0D5A3L8"/>
<reference evidence="2" key="1">
    <citation type="submission" date="2014-06" db="EMBL/GenBank/DDBJ databases">
        <authorList>
            <person name="Berube P.M."/>
        </authorList>
    </citation>
    <scope>NUCLEOTIDE SEQUENCE</scope>
    <source>
        <strain evidence="2">P0903-H212</strain>
    </source>
</reference>
<dbReference type="EMBL" id="KJ947871">
    <property type="protein sequence ID" value="AJW31077.1"/>
    <property type="molecule type" value="Genomic_DNA"/>
</dbReference>
<organism evidence="2">
    <name type="scientific">Prochlorococcus marinus str. P0903-H212</name>
    <dbReference type="NCBI Taxonomy" id="1622208"/>
    <lineage>
        <taxon>Bacteria</taxon>
        <taxon>Bacillati</taxon>
        <taxon>Cyanobacteriota</taxon>
        <taxon>Cyanophyceae</taxon>
        <taxon>Synechococcales</taxon>
        <taxon>Prochlorococcaceae</taxon>
        <taxon>Prochlorococcus</taxon>
    </lineage>
</organism>
<proteinExistence type="predicted"/>
<sequence>MFISINSLNYLINALNLVRLCIYTLFGLSLFGAVLSQGRSDSRLKASAGS</sequence>
<keyword evidence="1" id="KW-0812">Transmembrane</keyword>
<keyword evidence="1" id="KW-0472">Membrane</keyword>
<evidence type="ECO:0000256" key="1">
    <source>
        <dbReference type="SAM" id="Phobius"/>
    </source>
</evidence>
<name>A0A0D5A3L8_PROMR</name>
<gene>
    <name evidence="2" type="ORF">FA03_0248</name>
</gene>
<feature type="transmembrane region" description="Helical" evidence="1">
    <location>
        <begin position="17"/>
        <end position="35"/>
    </location>
</feature>
<evidence type="ECO:0000313" key="2">
    <source>
        <dbReference type="EMBL" id="AJW31077.1"/>
    </source>
</evidence>
<accession>A0A0D5A3L8</accession>